<dbReference type="Pfam" id="PF14947">
    <property type="entry name" value="HTH_45"/>
    <property type="match status" value="1"/>
</dbReference>
<evidence type="ECO:0000313" key="2">
    <source>
        <dbReference type="EMBL" id="GAG95182.1"/>
    </source>
</evidence>
<dbReference type="AlphaFoldDB" id="X1CQE6"/>
<gene>
    <name evidence="2" type="ORF">S01H4_38907</name>
</gene>
<accession>X1CQE6</accession>
<protein>
    <recommendedName>
        <fullName evidence="1">ArnR1-like winged helix-turn-helix domain-containing protein</fullName>
    </recommendedName>
</protein>
<dbReference type="SUPFAM" id="SSF46785">
    <property type="entry name" value="Winged helix' DNA-binding domain"/>
    <property type="match status" value="1"/>
</dbReference>
<dbReference type="InterPro" id="IPR036390">
    <property type="entry name" value="WH_DNA-bd_sf"/>
</dbReference>
<evidence type="ECO:0000259" key="1">
    <source>
        <dbReference type="Pfam" id="PF14947"/>
    </source>
</evidence>
<reference evidence="2" key="1">
    <citation type="journal article" date="2014" name="Front. Microbiol.">
        <title>High frequency of phylogenetically diverse reductive dehalogenase-homologous genes in deep subseafloor sedimentary metagenomes.</title>
        <authorList>
            <person name="Kawai M."/>
            <person name="Futagami T."/>
            <person name="Toyoda A."/>
            <person name="Takaki Y."/>
            <person name="Nishi S."/>
            <person name="Hori S."/>
            <person name="Arai W."/>
            <person name="Tsubouchi T."/>
            <person name="Morono Y."/>
            <person name="Uchiyama I."/>
            <person name="Ito T."/>
            <person name="Fujiyama A."/>
            <person name="Inagaki F."/>
            <person name="Takami H."/>
        </authorList>
    </citation>
    <scope>NUCLEOTIDE SEQUENCE</scope>
    <source>
        <strain evidence="2">Expedition CK06-06</strain>
    </source>
</reference>
<comment type="caution">
    <text evidence="2">The sequence shown here is derived from an EMBL/GenBank/DDBJ whole genome shotgun (WGS) entry which is preliminary data.</text>
</comment>
<organism evidence="2">
    <name type="scientific">marine sediment metagenome</name>
    <dbReference type="NCBI Taxonomy" id="412755"/>
    <lineage>
        <taxon>unclassified sequences</taxon>
        <taxon>metagenomes</taxon>
        <taxon>ecological metagenomes</taxon>
    </lineage>
</organism>
<dbReference type="InterPro" id="IPR036388">
    <property type="entry name" value="WH-like_DNA-bd_sf"/>
</dbReference>
<sequence>MFERAIRRSRLGLKLSILRACMDGIEKPTRLMNATNMSWTLSQELIKGLVDAGYLELIRLGPNNRSNRRYHITEKGKNVLIYLRKTEDLINF</sequence>
<name>X1CQE6_9ZZZZ</name>
<dbReference type="Gene3D" id="1.10.10.10">
    <property type="entry name" value="Winged helix-like DNA-binding domain superfamily/Winged helix DNA-binding domain"/>
    <property type="match status" value="1"/>
</dbReference>
<feature type="domain" description="ArnR1-like winged helix-turn-helix" evidence="1">
    <location>
        <begin position="7"/>
        <end position="89"/>
    </location>
</feature>
<dbReference type="EMBL" id="BART01021022">
    <property type="protein sequence ID" value="GAG95182.1"/>
    <property type="molecule type" value="Genomic_DNA"/>
</dbReference>
<proteinExistence type="predicted"/>
<dbReference type="InterPro" id="IPR038723">
    <property type="entry name" value="ArnR1-like_HTH"/>
</dbReference>